<protein>
    <recommendedName>
        <fullName evidence="3">CS domain-containing protein</fullName>
    </recommendedName>
</protein>
<sequence>MPDDSPVGYKIKRRVLGEVWVRDVEKEIVTLDIPCNKLIPTDNKHLPKNGECYLQFSRDNLLELNSTQSFEIKLTLRDDEEKVKTKYNFKLRQLPGPINRQRSSWDIVKGKIVVKLHKMDKNDDWTLPVKCKGIDQLNSDESS</sequence>
<dbReference type="AlphaFoldDB" id="A0AAV4FGU2"/>
<reference evidence="1 2" key="1">
    <citation type="journal article" date="2021" name="Elife">
        <title>Chloroplast acquisition without the gene transfer in kleptoplastic sea slugs, Plakobranchus ocellatus.</title>
        <authorList>
            <person name="Maeda T."/>
            <person name="Takahashi S."/>
            <person name="Yoshida T."/>
            <person name="Shimamura S."/>
            <person name="Takaki Y."/>
            <person name="Nagai Y."/>
            <person name="Toyoda A."/>
            <person name="Suzuki Y."/>
            <person name="Arimoto A."/>
            <person name="Ishii H."/>
            <person name="Satoh N."/>
            <person name="Nishiyama T."/>
            <person name="Hasebe M."/>
            <person name="Maruyama T."/>
            <person name="Minagawa J."/>
            <person name="Obokata J."/>
            <person name="Shigenobu S."/>
        </authorList>
    </citation>
    <scope>NUCLEOTIDE SEQUENCE [LARGE SCALE GENOMIC DNA]</scope>
</reference>
<proteinExistence type="predicted"/>
<dbReference type="SUPFAM" id="SSF49764">
    <property type="entry name" value="HSP20-like chaperones"/>
    <property type="match status" value="1"/>
</dbReference>
<name>A0AAV4FGU2_9GAST</name>
<comment type="caution">
    <text evidence="1">The sequence shown here is derived from an EMBL/GenBank/DDBJ whole genome shotgun (WGS) entry which is preliminary data.</text>
</comment>
<keyword evidence="2" id="KW-1185">Reference proteome</keyword>
<dbReference type="EMBL" id="BMAT01007820">
    <property type="protein sequence ID" value="GFR72159.1"/>
    <property type="molecule type" value="Genomic_DNA"/>
</dbReference>
<dbReference type="Gene3D" id="2.60.40.790">
    <property type="match status" value="1"/>
</dbReference>
<accession>A0AAV4FGU2</accession>
<evidence type="ECO:0000313" key="2">
    <source>
        <dbReference type="Proteomes" id="UP000762676"/>
    </source>
</evidence>
<dbReference type="InterPro" id="IPR008978">
    <property type="entry name" value="HSP20-like_chaperone"/>
</dbReference>
<evidence type="ECO:0008006" key="3">
    <source>
        <dbReference type="Google" id="ProtNLM"/>
    </source>
</evidence>
<evidence type="ECO:0000313" key="1">
    <source>
        <dbReference type="EMBL" id="GFR72159.1"/>
    </source>
</evidence>
<dbReference type="Proteomes" id="UP000762676">
    <property type="component" value="Unassembled WGS sequence"/>
</dbReference>
<gene>
    <name evidence="1" type="ORF">ElyMa_003832300</name>
</gene>
<organism evidence="1 2">
    <name type="scientific">Elysia marginata</name>
    <dbReference type="NCBI Taxonomy" id="1093978"/>
    <lineage>
        <taxon>Eukaryota</taxon>
        <taxon>Metazoa</taxon>
        <taxon>Spiralia</taxon>
        <taxon>Lophotrochozoa</taxon>
        <taxon>Mollusca</taxon>
        <taxon>Gastropoda</taxon>
        <taxon>Heterobranchia</taxon>
        <taxon>Euthyneura</taxon>
        <taxon>Panpulmonata</taxon>
        <taxon>Sacoglossa</taxon>
        <taxon>Placobranchoidea</taxon>
        <taxon>Plakobranchidae</taxon>
        <taxon>Elysia</taxon>
    </lineage>
</organism>